<sequence>MAAFHMLRQIWFASVFALITGLLLPFQIVAVWAKRPAARRIPMLYHRCLARLIGLSVVVDGEPSHSRPLLIVSNHVSWLDIVVLSACTPLIFVAKSEVAGWPLLGRLAKLQQTVFVDRDRKLKSRTAAEEIAGRMLAGHAVVLFAEGTSSDGSTVLPFRSALVGAAAAAMSVDSGAAAVFIQPLAVSYPRSNRRVAAWYGDMAFLPHLLSVVRAGEIEAHVSWGAPLTFTPGSDRKEVTRRLEESVRGLKAAHDVAGQAA</sequence>
<evidence type="ECO:0000256" key="1">
    <source>
        <dbReference type="ARBA" id="ARBA00004370"/>
    </source>
</evidence>
<keyword evidence="10" id="KW-1185">Reference proteome</keyword>
<dbReference type="Proteomes" id="UP000001953">
    <property type="component" value="Chromosome"/>
</dbReference>
<dbReference type="InterPro" id="IPR002123">
    <property type="entry name" value="Plipid/glycerol_acylTrfase"/>
</dbReference>
<keyword evidence="4" id="KW-1133">Transmembrane helix</keyword>
<evidence type="ECO:0000256" key="2">
    <source>
        <dbReference type="ARBA" id="ARBA00022679"/>
    </source>
</evidence>
<reference evidence="9 10" key="1">
    <citation type="submission" date="2006-03" db="EMBL/GenBank/DDBJ databases">
        <title>Complete sequence of chromosome of Nitrobacter hamburgensis X14.</title>
        <authorList>
            <consortium name="US DOE Joint Genome Institute"/>
            <person name="Copeland A."/>
            <person name="Lucas S."/>
            <person name="Lapidus A."/>
            <person name="Barry K."/>
            <person name="Detter J.C."/>
            <person name="Glavina del Rio T."/>
            <person name="Hammon N."/>
            <person name="Israni S."/>
            <person name="Dalin E."/>
            <person name="Tice H."/>
            <person name="Pitluck S."/>
            <person name="Chain P."/>
            <person name="Malfatti S."/>
            <person name="Shin M."/>
            <person name="Vergez L."/>
            <person name="Schmutz J."/>
            <person name="Larimer F."/>
            <person name="Land M."/>
            <person name="Hauser L."/>
            <person name="Kyrpides N."/>
            <person name="Ivanova N."/>
            <person name="Ward B."/>
            <person name="Arp D."/>
            <person name="Klotz M."/>
            <person name="Stein L."/>
            <person name="O'Mullan G."/>
            <person name="Starkenburg S."/>
            <person name="Sayavedra L."/>
            <person name="Poret-Peterson A.T."/>
            <person name="Gentry M.E."/>
            <person name="Bruce D."/>
            <person name="Richardson P."/>
        </authorList>
    </citation>
    <scope>NUCLEOTIDE SEQUENCE [LARGE SCALE GENOMIC DNA]</scope>
    <source>
        <strain evidence="10">DSM 10229 / NCIMB 13809 / X14</strain>
    </source>
</reference>
<keyword evidence="7 9" id="KW-0012">Acyltransferase</keyword>
<keyword evidence="3" id="KW-0812">Transmembrane</keyword>
<dbReference type="PANTHER" id="PTHR23063">
    <property type="entry name" value="PHOSPHOLIPID ACYLTRANSFERASE"/>
    <property type="match status" value="1"/>
</dbReference>
<accession>Q1QQB2</accession>
<dbReference type="HOGENOM" id="CLU_027938_0_2_5"/>
<dbReference type="SUPFAM" id="SSF69593">
    <property type="entry name" value="Glycerol-3-phosphate (1)-acyltransferase"/>
    <property type="match status" value="1"/>
</dbReference>
<dbReference type="KEGG" id="nha:Nham_0698"/>
<evidence type="ECO:0000256" key="5">
    <source>
        <dbReference type="ARBA" id="ARBA00023098"/>
    </source>
</evidence>
<evidence type="ECO:0000259" key="8">
    <source>
        <dbReference type="SMART" id="SM00563"/>
    </source>
</evidence>
<evidence type="ECO:0000256" key="4">
    <source>
        <dbReference type="ARBA" id="ARBA00022989"/>
    </source>
</evidence>
<dbReference type="EMBL" id="CP000319">
    <property type="protein sequence ID" value="ABE61585.1"/>
    <property type="molecule type" value="Genomic_DNA"/>
</dbReference>
<feature type="domain" description="Phospholipid/glycerol acyltransferase" evidence="8">
    <location>
        <begin position="69"/>
        <end position="189"/>
    </location>
</feature>
<keyword evidence="2 9" id="KW-0808">Transferase</keyword>
<evidence type="ECO:0000313" key="10">
    <source>
        <dbReference type="Proteomes" id="UP000001953"/>
    </source>
</evidence>
<dbReference type="PANTHER" id="PTHR23063:SF52">
    <property type="entry name" value="LYSOPHOSPHATIDYLCHOLINE ACYLTRANSFERASE"/>
    <property type="match status" value="1"/>
</dbReference>
<name>Q1QQB2_NITHX</name>
<dbReference type="eggNOG" id="COG0204">
    <property type="taxonomic scope" value="Bacteria"/>
</dbReference>
<evidence type="ECO:0000256" key="3">
    <source>
        <dbReference type="ARBA" id="ARBA00022692"/>
    </source>
</evidence>
<organism evidence="9 10">
    <name type="scientific">Nitrobacter hamburgensis (strain DSM 10229 / NCIMB 13809 / X14)</name>
    <dbReference type="NCBI Taxonomy" id="323097"/>
    <lineage>
        <taxon>Bacteria</taxon>
        <taxon>Pseudomonadati</taxon>
        <taxon>Pseudomonadota</taxon>
        <taxon>Alphaproteobacteria</taxon>
        <taxon>Hyphomicrobiales</taxon>
        <taxon>Nitrobacteraceae</taxon>
        <taxon>Nitrobacter</taxon>
    </lineage>
</organism>
<dbReference type="STRING" id="323097.Nham_0698"/>
<proteinExistence type="predicted"/>
<dbReference type="GO" id="GO:0006629">
    <property type="term" value="P:lipid metabolic process"/>
    <property type="evidence" value="ECO:0007669"/>
    <property type="project" value="UniProtKB-KW"/>
</dbReference>
<keyword evidence="6" id="KW-0472">Membrane</keyword>
<dbReference type="CDD" id="cd07989">
    <property type="entry name" value="LPLAT_AGPAT-like"/>
    <property type="match status" value="1"/>
</dbReference>
<evidence type="ECO:0000256" key="7">
    <source>
        <dbReference type="ARBA" id="ARBA00023315"/>
    </source>
</evidence>
<dbReference type="Pfam" id="PF01553">
    <property type="entry name" value="Acyltransferase"/>
    <property type="match status" value="1"/>
</dbReference>
<evidence type="ECO:0000313" key="9">
    <source>
        <dbReference type="EMBL" id="ABE61585.1"/>
    </source>
</evidence>
<dbReference type="GO" id="GO:0016020">
    <property type="term" value="C:membrane"/>
    <property type="evidence" value="ECO:0007669"/>
    <property type="project" value="UniProtKB-SubCell"/>
</dbReference>
<evidence type="ECO:0000256" key="6">
    <source>
        <dbReference type="ARBA" id="ARBA00023136"/>
    </source>
</evidence>
<comment type="subcellular location">
    <subcellularLocation>
        <location evidence="1">Membrane</location>
    </subcellularLocation>
</comment>
<keyword evidence="5" id="KW-0443">Lipid metabolism</keyword>
<dbReference type="GO" id="GO:0016746">
    <property type="term" value="F:acyltransferase activity"/>
    <property type="evidence" value="ECO:0007669"/>
    <property type="project" value="UniProtKB-KW"/>
</dbReference>
<dbReference type="AlphaFoldDB" id="Q1QQB2"/>
<dbReference type="SMART" id="SM00563">
    <property type="entry name" value="PlsC"/>
    <property type="match status" value="1"/>
</dbReference>
<gene>
    <name evidence="9" type="ordered locus">Nham_0698</name>
</gene>
<protein>
    <submittedName>
        <fullName evidence="9">Lyso-ornithine lipid acyltransferase</fullName>
    </submittedName>
</protein>